<keyword evidence="4" id="KW-1185">Reference proteome</keyword>
<keyword evidence="1" id="KW-0689">Ribosomal protein</keyword>
<dbReference type="InterPro" id="IPR014722">
    <property type="entry name" value="Rib_uL2_dom2"/>
</dbReference>
<evidence type="ECO:0000256" key="2">
    <source>
        <dbReference type="ARBA" id="ARBA00023274"/>
    </source>
</evidence>
<evidence type="ECO:0000313" key="3">
    <source>
        <dbReference type="EMBL" id="MCU9615207.1"/>
    </source>
</evidence>
<sequence length="110" mass="12451">MIDPVSGAHIGRFVLVKKGRDAGQIAIIIEHINDSFVFIADGDKRSVDIPKQKNMNHLLLCSYVSPEVRDSILQTGRVTNGKLRYALNKFRSEYLTEEKGDDFNGERRCN</sequence>
<dbReference type="CDD" id="cd06088">
    <property type="entry name" value="KOW_RPL14"/>
    <property type="match status" value="1"/>
</dbReference>
<dbReference type="Gene3D" id="2.30.30.30">
    <property type="match status" value="1"/>
</dbReference>
<dbReference type="GO" id="GO:1990904">
    <property type="term" value="C:ribonucleoprotein complex"/>
    <property type="evidence" value="ECO:0007669"/>
    <property type="project" value="UniProtKB-KW"/>
</dbReference>
<dbReference type="InterPro" id="IPR041985">
    <property type="entry name" value="Ribosomal_eL14_KOW"/>
</dbReference>
<dbReference type="EMBL" id="JAOUSF010000007">
    <property type="protein sequence ID" value="MCU9615207.1"/>
    <property type="molecule type" value="Genomic_DNA"/>
</dbReference>
<protein>
    <submittedName>
        <fullName evidence="3">KOW domain-containing RNA-binding protein</fullName>
    </submittedName>
</protein>
<organism evidence="3 4">
    <name type="scientific">Perspicuibacillus lycopersici</name>
    <dbReference type="NCBI Taxonomy" id="1325689"/>
    <lineage>
        <taxon>Bacteria</taxon>
        <taxon>Bacillati</taxon>
        <taxon>Bacillota</taxon>
        <taxon>Bacilli</taxon>
        <taxon>Bacillales</taxon>
        <taxon>Bacillaceae</taxon>
        <taxon>Perspicuibacillus</taxon>
    </lineage>
</organism>
<dbReference type="RefSeq" id="WP_263074529.1">
    <property type="nucleotide sequence ID" value="NZ_JAOUSF010000007.1"/>
</dbReference>
<comment type="caution">
    <text evidence="3">The sequence shown here is derived from an EMBL/GenBank/DDBJ whole genome shotgun (WGS) entry which is preliminary data.</text>
</comment>
<dbReference type="Proteomes" id="UP001209318">
    <property type="component" value="Unassembled WGS sequence"/>
</dbReference>
<gene>
    <name evidence="3" type="ORF">OEV98_16890</name>
</gene>
<dbReference type="InterPro" id="IPR008991">
    <property type="entry name" value="Translation_prot_SH3-like_sf"/>
</dbReference>
<dbReference type="SUPFAM" id="SSF50104">
    <property type="entry name" value="Translation proteins SH3-like domain"/>
    <property type="match status" value="1"/>
</dbReference>
<dbReference type="GO" id="GO:0005840">
    <property type="term" value="C:ribosome"/>
    <property type="evidence" value="ECO:0007669"/>
    <property type="project" value="UniProtKB-KW"/>
</dbReference>
<accession>A0AAE3LPR0</accession>
<reference evidence="3" key="1">
    <citation type="submission" date="2022-10" db="EMBL/GenBank/DDBJ databases">
        <title>Description of Fervidibacillus gen. nov. in the family Fervidibacillaceae fam. nov. with two species, Fervidibacillus albus sp. nov., and Fervidibacillus halotolerans sp. nov., isolated from tidal flat sediments.</title>
        <authorList>
            <person name="Kwon K.K."/>
            <person name="Yang S.-H."/>
        </authorList>
    </citation>
    <scope>NUCLEOTIDE SEQUENCE</scope>
    <source>
        <strain evidence="3">JCM 19140</strain>
    </source>
</reference>
<dbReference type="AlphaFoldDB" id="A0AAE3LPR0"/>
<evidence type="ECO:0000313" key="4">
    <source>
        <dbReference type="Proteomes" id="UP001209318"/>
    </source>
</evidence>
<proteinExistence type="predicted"/>
<keyword evidence="2" id="KW-0687">Ribonucleoprotein</keyword>
<name>A0AAE3LPR0_9BACI</name>
<evidence type="ECO:0000256" key="1">
    <source>
        <dbReference type="ARBA" id="ARBA00022980"/>
    </source>
</evidence>